<sequence length="128" mass="14659">MAVKAPVASTLNPHAPLFIPAAYIDTEDFSPEWWCLVENCPAFRDYWLRERYQGMEEELSPEDLEALEMELMEEEEEMEFLAEDDSAAVYNNSENKEQDQHNTSLAKDLSALDLNSDKNDSPSLLEVP</sequence>
<dbReference type="KEGG" id="smo:SELMODRAFT_441682"/>
<evidence type="ECO:0000256" key="1">
    <source>
        <dbReference type="SAM" id="MobiDB-lite"/>
    </source>
</evidence>
<name>D8RM06_SELML</name>
<protein>
    <recommendedName>
        <fullName evidence="4">Ataxin-2 C-terminal domain-containing protein</fullName>
    </recommendedName>
</protein>
<evidence type="ECO:0000313" key="3">
    <source>
        <dbReference type="Proteomes" id="UP000001514"/>
    </source>
</evidence>
<dbReference type="FunCoup" id="D8RM06">
    <property type="interactions" value="886"/>
</dbReference>
<dbReference type="InterPro" id="IPR040414">
    <property type="entry name" value="CID1/CID2"/>
</dbReference>
<evidence type="ECO:0000313" key="2">
    <source>
        <dbReference type="EMBL" id="EFJ27023.1"/>
    </source>
</evidence>
<gene>
    <name evidence="2" type="ORF">SELMODRAFT_441682</name>
</gene>
<dbReference type="Proteomes" id="UP000001514">
    <property type="component" value="Unassembled WGS sequence"/>
</dbReference>
<dbReference type="OMA" id="WCLVENC"/>
<dbReference type="PANTHER" id="PTHR33790:SF1">
    <property type="entry name" value="PROTEIN EARLY RESPONSIVE TO DEHYDRATION 15"/>
    <property type="match status" value="1"/>
</dbReference>
<accession>D8RM06</accession>
<dbReference type="AlphaFoldDB" id="D8RM06"/>
<evidence type="ECO:0008006" key="4">
    <source>
        <dbReference type="Google" id="ProtNLM"/>
    </source>
</evidence>
<organism evidence="3">
    <name type="scientific">Selaginella moellendorffii</name>
    <name type="common">Spikemoss</name>
    <dbReference type="NCBI Taxonomy" id="88036"/>
    <lineage>
        <taxon>Eukaryota</taxon>
        <taxon>Viridiplantae</taxon>
        <taxon>Streptophyta</taxon>
        <taxon>Embryophyta</taxon>
        <taxon>Tracheophyta</taxon>
        <taxon>Lycopodiopsida</taxon>
        <taxon>Selaginellales</taxon>
        <taxon>Selaginellaceae</taxon>
        <taxon>Selaginella</taxon>
    </lineage>
</organism>
<reference evidence="2 3" key="1">
    <citation type="journal article" date="2011" name="Science">
        <title>The Selaginella genome identifies genetic changes associated with the evolution of vascular plants.</title>
        <authorList>
            <person name="Banks J.A."/>
            <person name="Nishiyama T."/>
            <person name="Hasebe M."/>
            <person name="Bowman J.L."/>
            <person name="Gribskov M."/>
            <person name="dePamphilis C."/>
            <person name="Albert V.A."/>
            <person name="Aono N."/>
            <person name="Aoyama T."/>
            <person name="Ambrose B.A."/>
            <person name="Ashton N.W."/>
            <person name="Axtell M.J."/>
            <person name="Barker E."/>
            <person name="Barker M.S."/>
            <person name="Bennetzen J.L."/>
            <person name="Bonawitz N.D."/>
            <person name="Chapple C."/>
            <person name="Cheng C."/>
            <person name="Correa L.G."/>
            <person name="Dacre M."/>
            <person name="DeBarry J."/>
            <person name="Dreyer I."/>
            <person name="Elias M."/>
            <person name="Engstrom E.M."/>
            <person name="Estelle M."/>
            <person name="Feng L."/>
            <person name="Finet C."/>
            <person name="Floyd S.K."/>
            <person name="Frommer W.B."/>
            <person name="Fujita T."/>
            <person name="Gramzow L."/>
            <person name="Gutensohn M."/>
            <person name="Harholt J."/>
            <person name="Hattori M."/>
            <person name="Heyl A."/>
            <person name="Hirai T."/>
            <person name="Hiwatashi Y."/>
            <person name="Ishikawa M."/>
            <person name="Iwata M."/>
            <person name="Karol K.G."/>
            <person name="Koehler B."/>
            <person name="Kolukisaoglu U."/>
            <person name="Kubo M."/>
            <person name="Kurata T."/>
            <person name="Lalonde S."/>
            <person name="Li K."/>
            <person name="Li Y."/>
            <person name="Litt A."/>
            <person name="Lyons E."/>
            <person name="Manning G."/>
            <person name="Maruyama T."/>
            <person name="Michael T.P."/>
            <person name="Mikami K."/>
            <person name="Miyazaki S."/>
            <person name="Morinaga S."/>
            <person name="Murata T."/>
            <person name="Mueller-Roeber B."/>
            <person name="Nelson D.R."/>
            <person name="Obara M."/>
            <person name="Oguri Y."/>
            <person name="Olmstead R.G."/>
            <person name="Onodera N."/>
            <person name="Petersen B.L."/>
            <person name="Pils B."/>
            <person name="Prigge M."/>
            <person name="Rensing S.A."/>
            <person name="Riano-Pachon D.M."/>
            <person name="Roberts A.W."/>
            <person name="Sato Y."/>
            <person name="Scheller H.V."/>
            <person name="Schulz B."/>
            <person name="Schulz C."/>
            <person name="Shakirov E.V."/>
            <person name="Shibagaki N."/>
            <person name="Shinohara N."/>
            <person name="Shippen D.E."/>
            <person name="Soerensen I."/>
            <person name="Sotooka R."/>
            <person name="Sugimoto N."/>
            <person name="Sugita M."/>
            <person name="Sumikawa N."/>
            <person name="Tanurdzic M."/>
            <person name="Theissen G."/>
            <person name="Ulvskov P."/>
            <person name="Wakazuki S."/>
            <person name="Weng J.K."/>
            <person name="Willats W.W."/>
            <person name="Wipf D."/>
            <person name="Wolf P.G."/>
            <person name="Yang L."/>
            <person name="Zimmer A.D."/>
            <person name="Zhu Q."/>
            <person name="Mitros T."/>
            <person name="Hellsten U."/>
            <person name="Loque D."/>
            <person name="Otillar R."/>
            <person name="Salamov A."/>
            <person name="Schmutz J."/>
            <person name="Shapiro H."/>
            <person name="Lindquist E."/>
            <person name="Lucas S."/>
            <person name="Rokhsar D."/>
            <person name="Grigoriev I.V."/>
        </authorList>
    </citation>
    <scope>NUCLEOTIDE SEQUENCE [LARGE SCALE GENOMIC DNA]</scope>
</reference>
<dbReference type="PANTHER" id="PTHR33790">
    <property type="entry name" value="OS05G0344200 PROTEIN"/>
    <property type="match status" value="1"/>
</dbReference>
<dbReference type="EMBL" id="GL377583">
    <property type="protein sequence ID" value="EFJ27023.1"/>
    <property type="molecule type" value="Genomic_DNA"/>
</dbReference>
<feature type="region of interest" description="Disordered" evidence="1">
    <location>
        <begin position="84"/>
        <end position="128"/>
    </location>
</feature>
<dbReference type="eggNOG" id="ENOG502SBJE">
    <property type="taxonomic scope" value="Eukaryota"/>
</dbReference>
<dbReference type="HOGENOM" id="CLU_108773_0_0_1"/>
<dbReference type="Gramene" id="EFJ27023">
    <property type="protein sequence ID" value="EFJ27023"/>
    <property type="gene ID" value="SELMODRAFT_441682"/>
</dbReference>
<keyword evidence="3" id="KW-1185">Reference proteome</keyword>
<proteinExistence type="predicted"/>
<dbReference type="InParanoid" id="D8RM06"/>
<dbReference type="OrthoDB" id="628205at2759"/>